<evidence type="ECO:0000256" key="1">
    <source>
        <dbReference type="ARBA" id="ARBA00004123"/>
    </source>
</evidence>
<feature type="domain" description="WRKY" evidence="8">
    <location>
        <begin position="124"/>
        <end position="181"/>
    </location>
</feature>
<dbReference type="GO" id="GO:0010193">
    <property type="term" value="P:response to ozone"/>
    <property type="evidence" value="ECO:0007669"/>
    <property type="project" value="UniProtKB-ARBA"/>
</dbReference>
<keyword evidence="10" id="KW-1185">Reference proteome</keyword>
<comment type="similarity">
    <text evidence="6">Belongs to the WRKY group III family.</text>
</comment>
<evidence type="ECO:0000256" key="2">
    <source>
        <dbReference type="ARBA" id="ARBA00023015"/>
    </source>
</evidence>
<dbReference type="PANTHER" id="PTHR32096:SF36">
    <property type="entry name" value="WRKY TRANSCRIPTION FACTOR 41-RELATED"/>
    <property type="match status" value="1"/>
</dbReference>
<dbReference type="SMART" id="SM00774">
    <property type="entry name" value="WRKY"/>
    <property type="match status" value="1"/>
</dbReference>
<comment type="caution">
    <text evidence="9">The sequence shown here is derived from an EMBL/GenBank/DDBJ whole genome shotgun (WGS) entry which is preliminary data.</text>
</comment>
<evidence type="ECO:0000256" key="5">
    <source>
        <dbReference type="ARBA" id="ARBA00023242"/>
    </source>
</evidence>
<dbReference type="GO" id="GO:0005634">
    <property type="term" value="C:nucleus"/>
    <property type="evidence" value="ECO:0007669"/>
    <property type="project" value="UniProtKB-SubCell"/>
</dbReference>
<dbReference type="Pfam" id="PF03106">
    <property type="entry name" value="WRKY"/>
    <property type="match status" value="1"/>
</dbReference>
<dbReference type="Proteomes" id="UP001237642">
    <property type="component" value="Unassembled WGS sequence"/>
</dbReference>
<accession>A0AAD8IA70</accession>
<dbReference type="EMBL" id="JAUIZM010000005">
    <property type="protein sequence ID" value="KAK1381680.1"/>
    <property type="molecule type" value="Genomic_DNA"/>
</dbReference>
<evidence type="ECO:0000256" key="6">
    <source>
        <dbReference type="ARBA" id="ARBA00060850"/>
    </source>
</evidence>
<reference evidence="9" key="1">
    <citation type="submission" date="2023-02" db="EMBL/GenBank/DDBJ databases">
        <title>Genome of toxic invasive species Heracleum sosnowskyi carries increased number of genes despite the absence of recent whole-genome duplications.</title>
        <authorList>
            <person name="Schelkunov M."/>
            <person name="Shtratnikova V."/>
            <person name="Makarenko M."/>
            <person name="Klepikova A."/>
            <person name="Omelchenko D."/>
            <person name="Novikova G."/>
            <person name="Obukhova E."/>
            <person name="Bogdanov V."/>
            <person name="Penin A."/>
            <person name="Logacheva M."/>
        </authorList>
    </citation>
    <scope>NUCLEOTIDE SEQUENCE</scope>
    <source>
        <strain evidence="9">Hsosn_3</strain>
        <tissue evidence="9">Leaf</tissue>
    </source>
</reference>
<sequence>MGTICEFEKSTIANELIQGMEVARQLKFHLSSSSTSPENELCMLQKILSSYDTALLLLNWSESSVVQPQAVPAMVNLPESPISTNESGDFKDHHRDVSNKRKALPTWKDQVKICSDNGVGNSADDGYSWRKYGQKDILGAKHPRSYYRCTYKKTRTCHATKQVQKSDNDPAIFEITYKGKHTCLKASNSVPPATPEKQEQKHSNHQQQEPNDVLINFRANLRVKTDDFRVIEASDSFSFPSRVEYNSQLSSFSQLVNEDLIGTFSPSFVSPETTGSSYFSVSPYQMNSFPQLSDSDYTEIISANTSTTNSPILDMDFQIDEVNLGLNFQFDTPGYF</sequence>
<name>A0AAD8IA70_9APIA</name>
<gene>
    <name evidence="9" type="ORF">POM88_019415</name>
</gene>
<dbReference type="GO" id="GO:0009751">
    <property type="term" value="P:response to salicylic acid"/>
    <property type="evidence" value="ECO:0007669"/>
    <property type="project" value="UniProtKB-ARBA"/>
</dbReference>
<dbReference type="FunFam" id="2.20.25.80:FF:000009">
    <property type="entry name" value="WRKY transcription factor 53"/>
    <property type="match status" value="1"/>
</dbReference>
<reference evidence="9" key="2">
    <citation type="submission" date="2023-05" db="EMBL/GenBank/DDBJ databases">
        <authorList>
            <person name="Schelkunov M.I."/>
        </authorList>
    </citation>
    <scope>NUCLEOTIDE SEQUENCE</scope>
    <source>
        <strain evidence="9">Hsosn_3</strain>
        <tissue evidence="9">Leaf</tissue>
    </source>
</reference>
<dbReference type="InterPro" id="IPR003657">
    <property type="entry name" value="WRKY_dom"/>
</dbReference>
<organism evidence="9 10">
    <name type="scientific">Heracleum sosnowskyi</name>
    <dbReference type="NCBI Taxonomy" id="360622"/>
    <lineage>
        <taxon>Eukaryota</taxon>
        <taxon>Viridiplantae</taxon>
        <taxon>Streptophyta</taxon>
        <taxon>Embryophyta</taxon>
        <taxon>Tracheophyta</taxon>
        <taxon>Spermatophyta</taxon>
        <taxon>Magnoliopsida</taxon>
        <taxon>eudicotyledons</taxon>
        <taxon>Gunneridae</taxon>
        <taxon>Pentapetalae</taxon>
        <taxon>asterids</taxon>
        <taxon>campanulids</taxon>
        <taxon>Apiales</taxon>
        <taxon>Apiaceae</taxon>
        <taxon>Apioideae</taxon>
        <taxon>apioid superclade</taxon>
        <taxon>Tordylieae</taxon>
        <taxon>Tordyliinae</taxon>
        <taxon>Heracleum</taxon>
    </lineage>
</organism>
<dbReference type="GO" id="GO:0003700">
    <property type="term" value="F:DNA-binding transcription factor activity"/>
    <property type="evidence" value="ECO:0007669"/>
    <property type="project" value="InterPro"/>
</dbReference>
<proteinExistence type="inferred from homology"/>
<evidence type="ECO:0000256" key="7">
    <source>
        <dbReference type="SAM" id="MobiDB-lite"/>
    </source>
</evidence>
<dbReference type="PANTHER" id="PTHR32096">
    <property type="entry name" value="WRKY TRANSCRIPTION FACTOR 30-RELATED-RELATED"/>
    <property type="match status" value="1"/>
</dbReference>
<evidence type="ECO:0000313" key="9">
    <source>
        <dbReference type="EMBL" id="KAK1381680.1"/>
    </source>
</evidence>
<keyword evidence="5" id="KW-0539">Nucleus</keyword>
<evidence type="ECO:0000256" key="4">
    <source>
        <dbReference type="ARBA" id="ARBA00023163"/>
    </source>
</evidence>
<dbReference type="InterPro" id="IPR036576">
    <property type="entry name" value="WRKY_dom_sf"/>
</dbReference>
<evidence type="ECO:0000313" key="10">
    <source>
        <dbReference type="Proteomes" id="UP001237642"/>
    </source>
</evidence>
<dbReference type="GO" id="GO:0010150">
    <property type="term" value="P:leaf senescence"/>
    <property type="evidence" value="ECO:0007669"/>
    <property type="project" value="UniProtKB-ARBA"/>
</dbReference>
<dbReference type="AlphaFoldDB" id="A0AAD8IA70"/>
<dbReference type="GO" id="GO:0000976">
    <property type="term" value="F:transcription cis-regulatory region binding"/>
    <property type="evidence" value="ECO:0007669"/>
    <property type="project" value="TreeGrafter"/>
</dbReference>
<keyword evidence="4" id="KW-0804">Transcription</keyword>
<feature type="region of interest" description="Disordered" evidence="7">
    <location>
        <begin position="186"/>
        <end position="210"/>
    </location>
</feature>
<dbReference type="SUPFAM" id="SSF118290">
    <property type="entry name" value="WRKY DNA-binding domain"/>
    <property type="match status" value="1"/>
</dbReference>
<dbReference type="PROSITE" id="PS50811">
    <property type="entry name" value="WRKY"/>
    <property type="match status" value="1"/>
</dbReference>
<comment type="subcellular location">
    <subcellularLocation>
        <location evidence="1">Nucleus</location>
    </subcellularLocation>
</comment>
<dbReference type="InterPro" id="IPR044810">
    <property type="entry name" value="WRKY_plant"/>
</dbReference>
<dbReference type="GO" id="GO:0042542">
    <property type="term" value="P:response to hydrogen peroxide"/>
    <property type="evidence" value="ECO:0007669"/>
    <property type="project" value="UniProtKB-ARBA"/>
</dbReference>
<dbReference type="Gene3D" id="2.20.25.80">
    <property type="entry name" value="WRKY domain"/>
    <property type="match status" value="1"/>
</dbReference>
<protein>
    <submittedName>
        <fullName evidence="9">WRKY1 transcription factor</fullName>
    </submittedName>
</protein>
<keyword evidence="3" id="KW-0238">DNA-binding</keyword>
<keyword evidence="2" id="KW-0805">Transcription regulation</keyword>
<evidence type="ECO:0000256" key="3">
    <source>
        <dbReference type="ARBA" id="ARBA00023125"/>
    </source>
</evidence>
<evidence type="ECO:0000259" key="8">
    <source>
        <dbReference type="PROSITE" id="PS50811"/>
    </source>
</evidence>